<evidence type="ECO:0000313" key="2">
    <source>
        <dbReference type="Proteomes" id="UP000235392"/>
    </source>
</evidence>
<organism evidence="1 2">
    <name type="scientific">Puccinia coronata f. sp. avenae</name>
    <dbReference type="NCBI Taxonomy" id="200324"/>
    <lineage>
        <taxon>Eukaryota</taxon>
        <taxon>Fungi</taxon>
        <taxon>Dikarya</taxon>
        <taxon>Basidiomycota</taxon>
        <taxon>Pucciniomycotina</taxon>
        <taxon>Pucciniomycetes</taxon>
        <taxon>Pucciniales</taxon>
        <taxon>Pucciniaceae</taxon>
        <taxon>Puccinia</taxon>
    </lineage>
</organism>
<sequence length="106" mass="11567">MSNPHVRGLGELFAKQANDLLGKELAKKVNDLLSECRPACFELGKQSNDKPFAEQANDLLMKSRPACPELGKQANDLLGEIFAEQANDLLSEICTTEQPNGLLAKI</sequence>
<accession>A0A2N5VMT0</accession>
<protein>
    <submittedName>
        <fullName evidence="1">Uncharacterized protein</fullName>
    </submittedName>
</protein>
<name>A0A2N5VMT0_9BASI</name>
<comment type="caution">
    <text evidence="1">The sequence shown here is derived from an EMBL/GenBank/DDBJ whole genome shotgun (WGS) entry which is preliminary data.</text>
</comment>
<reference evidence="1 2" key="1">
    <citation type="submission" date="2017-11" db="EMBL/GenBank/DDBJ databases">
        <title>De novo assembly and phasing of dikaryotic genomes from two isolates of Puccinia coronata f. sp. avenae, the causal agent of oat crown rust.</title>
        <authorList>
            <person name="Miller M.E."/>
            <person name="Zhang Y."/>
            <person name="Omidvar V."/>
            <person name="Sperschneider J."/>
            <person name="Schwessinger B."/>
            <person name="Raley C."/>
            <person name="Palmer J.M."/>
            <person name="Garnica D."/>
            <person name="Upadhyaya N."/>
            <person name="Rathjen J."/>
            <person name="Taylor J.M."/>
            <person name="Park R.F."/>
            <person name="Dodds P.N."/>
            <person name="Hirsch C.D."/>
            <person name="Kianian S.F."/>
            <person name="Figueroa M."/>
        </authorList>
    </citation>
    <scope>NUCLEOTIDE SEQUENCE [LARGE SCALE GENOMIC DNA]</scope>
    <source>
        <strain evidence="1">12SD80</strain>
    </source>
</reference>
<proteinExistence type="predicted"/>
<dbReference type="EMBL" id="PGCI01000006">
    <property type="protein sequence ID" value="PLW51313.1"/>
    <property type="molecule type" value="Genomic_DNA"/>
</dbReference>
<dbReference type="AlphaFoldDB" id="A0A2N5VMT0"/>
<dbReference type="Proteomes" id="UP000235392">
    <property type="component" value="Unassembled WGS sequence"/>
</dbReference>
<evidence type="ECO:0000313" key="1">
    <source>
        <dbReference type="EMBL" id="PLW51313.1"/>
    </source>
</evidence>
<gene>
    <name evidence="1" type="ORF">PCASD_00954</name>
</gene>